<comment type="cofactor">
    <cofactor evidence="1 11">
        <name>Ca(2+)</name>
        <dbReference type="ChEBI" id="CHEBI:29108"/>
    </cofactor>
</comment>
<dbReference type="VEuPathDB" id="FungiDB:AO090009000176"/>
<dbReference type="SUPFAM" id="SSF48225">
    <property type="entry name" value="Seven-hairpin glycosidases"/>
    <property type="match status" value="1"/>
</dbReference>
<feature type="compositionally biased region" description="Basic and acidic residues" evidence="14">
    <location>
        <begin position="653"/>
        <end position="666"/>
    </location>
</feature>
<evidence type="ECO:0000256" key="5">
    <source>
        <dbReference type="ARBA" id="ARBA00007658"/>
    </source>
</evidence>
<comment type="function">
    <text evidence="9">Involved in the maturation of Asn-linked oligosaccharides. Progressively trims alpha-1,2-linked mannose residues from Man(9)GlcNAc(2) to produce Man(5)GlcNAc(2).</text>
</comment>
<dbReference type="FunFam" id="1.50.10.10:FF:000044">
    <property type="entry name" value="alpha-1,2-Mannosidase"/>
    <property type="match status" value="1"/>
</dbReference>
<keyword evidence="13" id="KW-0326">Glycosidase</keyword>
<feature type="domain" description="SPIN90/Ldb17 leucine-rich" evidence="16">
    <location>
        <begin position="1021"/>
        <end position="1163"/>
    </location>
</feature>
<feature type="compositionally biased region" description="Pro residues" evidence="14">
    <location>
        <begin position="1416"/>
        <end position="1425"/>
    </location>
</feature>
<feature type="disulfide bond" evidence="12">
    <location>
        <begin position="570"/>
        <end position="599"/>
    </location>
</feature>
<dbReference type="PRINTS" id="PR00747">
    <property type="entry name" value="GLYHDRLASE47"/>
</dbReference>
<feature type="binding site" evidence="11">
    <location>
        <position position="841"/>
    </location>
    <ligand>
        <name>Ca(2+)</name>
        <dbReference type="ChEBI" id="CHEBI:29108"/>
    </ligand>
</feature>
<gene>
    <name evidence="17" type="ORF">OAory_01052090</name>
</gene>
<organism evidence="17 18">
    <name type="scientific">Aspergillus oryzae</name>
    <name type="common">Yellow koji mold</name>
    <dbReference type="NCBI Taxonomy" id="5062"/>
    <lineage>
        <taxon>Eukaryota</taxon>
        <taxon>Fungi</taxon>
        <taxon>Dikarya</taxon>
        <taxon>Ascomycota</taxon>
        <taxon>Pezizomycotina</taxon>
        <taxon>Eurotiomycetes</taxon>
        <taxon>Eurotiomycetidae</taxon>
        <taxon>Eurotiales</taxon>
        <taxon>Aspergillaceae</taxon>
        <taxon>Aspergillus</taxon>
        <taxon>Aspergillus subgen. Circumdati</taxon>
    </lineage>
</organism>
<dbReference type="GO" id="GO:0004571">
    <property type="term" value="F:mannosyl-oligosaccharide 1,2-alpha-mannosidase activity"/>
    <property type="evidence" value="ECO:0007669"/>
    <property type="project" value="InterPro"/>
</dbReference>
<dbReference type="InterPro" id="IPR012341">
    <property type="entry name" value="6hp_glycosidase-like_sf"/>
</dbReference>
<feature type="compositionally biased region" description="Low complexity" evidence="14">
    <location>
        <begin position="1248"/>
        <end position="1271"/>
    </location>
</feature>
<evidence type="ECO:0000256" key="4">
    <source>
        <dbReference type="ARBA" id="ARBA00004922"/>
    </source>
</evidence>
<dbReference type="UniPathway" id="UPA00378"/>
<feature type="active site" evidence="10">
    <location>
        <position position="497"/>
    </location>
</feature>
<keyword evidence="11" id="KW-0106">Calcium</keyword>
<dbReference type="VEuPathDB" id="FungiDB:AO090009000178"/>
<feature type="active site" description="Proton donor" evidence="10">
    <location>
        <position position="269"/>
    </location>
</feature>
<feature type="region of interest" description="Disordered" evidence="14">
    <location>
        <begin position="1293"/>
        <end position="1524"/>
    </location>
</feature>
<evidence type="ECO:0000256" key="9">
    <source>
        <dbReference type="ARBA" id="ARBA00024790"/>
    </source>
</evidence>
<keyword evidence="11" id="KW-0479">Metal-binding</keyword>
<keyword evidence="15" id="KW-0732">Signal</keyword>
<feature type="compositionally biased region" description="Basic and acidic residues" evidence="14">
    <location>
        <begin position="127"/>
        <end position="136"/>
    </location>
</feature>
<comment type="subcellular location">
    <subcellularLocation>
        <location evidence="3">Cytoplasmic vesicle lumen</location>
    </subcellularLocation>
</comment>
<evidence type="ECO:0000256" key="15">
    <source>
        <dbReference type="SAM" id="SignalP"/>
    </source>
</evidence>
<protein>
    <recommendedName>
        <fullName evidence="13">alpha-1,2-Mannosidase</fullName>
        <ecNumber evidence="13">3.2.1.-</ecNumber>
    </recommendedName>
</protein>
<dbReference type="PANTHER" id="PTHR11742">
    <property type="entry name" value="MANNOSYL-OLIGOSACCHARIDE ALPHA-1,2-MANNOSIDASE-RELATED"/>
    <property type="match status" value="1"/>
</dbReference>
<feature type="compositionally biased region" description="Basic and acidic residues" evidence="14">
    <location>
        <begin position="98"/>
        <end position="112"/>
    </location>
</feature>
<feature type="region of interest" description="Disordered" evidence="14">
    <location>
        <begin position="653"/>
        <end position="725"/>
    </location>
</feature>
<proteinExistence type="inferred from homology"/>
<dbReference type="GO" id="GO:0060205">
    <property type="term" value="C:cytoplasmic vesicle lumen"/>
    <property type="evidence" value="ECO:0007669"/>
    <property type="project" value="UniProtKB-SubCell"/>
</dbReference>
<evidence type="ECO:0000313" key="17">
    <source>
        <dbReference type="EMBL" id="OOO04362.1"/>
    </source>
</evidence>
<evidence type="ECO:0000256" key="3">
    <source>
        <dbReference type="ARBA" id="ARBA00004321"/>
    </source>
</evidence>
<dbReference type="InterPro" id="IPR001382">
    <property type="entry name" value="Glyco_hydro_47"/>
</dbReference>
<evidence type="ECO:0000256" key="2">
    <source>
        <dbReference type="ARBA" id="ARBA00001946"/>
    </source>
</evidence>
<dbReference type="GO" id="GO:0036503">
    <property type="term" value="P:ERAD pathway"/>
    <property type="evidence" value="ECO:0007669"/>
    <property type="project" value="UniProtKB-ARBA"/>
</dbReference>
<feature type="region of interest" description="Disordered" evidence="14">
    <location>
        <begin position="395"/>
        <end position="424"/>
    </location>
</feature>
<dbReference type="GO" id="GO:0005783">
    <property type="term" value="C:endoplasmic reticulum"/>
    <property type="evidence" value="ECO:0007669"/>
    <property type="project" value="TreeGrafter"/>
</dbReference>
<evidence type="ECO:0000256" key="7">
    <source>
        <dbReference type="ARBA" id="ARBA00023157"/>
    </source>
</evidence>
<dbReference type="eggNOG" id="KOG2204">
    <property type="taxonomic scope" value="Eukaryota"/>
</dbReference>
<dbReference type="GO" id="GO:0005975">
    <property type="term" value="P:carbohydrate metabolic process"/>
    <property type="evidence" value="ECO:0007669"/>
    <property type="project" value="InterPro"/>
</dbReference>
<feature type="active site" description="Proton donor" evidence="10">
    <location>
        <position position="613"/>
    </location>
</feature>
<dbReference type="PANTHER" id="PTHR11742:SF103">
    <property type="entry name" value="ENDOPLASMIC RETICULUM MANNOSIDASE MNL2-RELATED"/>
    <property type="match status" value="1"/>
</dbReference>
<feature type="chain" id="PRO_5012933229" description="alpha-1,2-Mannosidase" evidence="15">
    <location>
        <begin position="28"/>
        <end position="1524"/>
    </location>
</feature>
<comment type="similarity">
    <text evidence="5 13">Belongs to the glycosyl hydrolase 47 family.</text>
</comment>
<feature type="compositionally biased region" description="Polar residues" evidence="14">
    <location>
        <begin position="1441"/>
        <end position="1458"/>
    </location>
</feature>
<evidence type="ECO:0000256" key="14">
    <source>
        <dbReference type="SAM" id="MobiDB-lite"/>
    </source>
</evidence>
<feature type="region of interest" description="Disordered" evidence="14">
    <location>
        <begin position="451"/>
        <end position="474"/>
    </location>
</feature>
<dbReference type="Proteomes" id="UP000190312">
    <property type="component" value="Unassembled WGS sequence"/>
</dbReference>
<sequence>MFRARRYRVLLIFAAVFVLAIIHFSRSRQPPTVTLGVPPPVDRPVSYPQSPPAADNKGPAPETPLPTPLLEGSTDPSTPDEDVPSQPPYSDNGLSTPERPKPSDEPPSKEDGPQFPDNSGSQSQGKLDSDRLEDQPASHWKKLPERYPVTPADLVKLPTGKSKSLPKLQAKFSDEASEDKIKRLNRLSTIKATFEHAWDGYKKNAMGHDEVMPLRGGFRDPFNGWGATLVDTLDTLWIMGLEEEFSIAVDQVKKIDFTTNKKSEIPVFETAIRYLGGLLGAYDISGHKYDLLLEKAVELAEVLMGAFDTPNRMPMLFYKWKPGDAANFHRASSMSVLAELGSLSVEFTRLAQLTRDDKYYDAIARITNELEKFQSQTSMPGLWPMKVDASGCTVAQSPTGHEAPRDLPRNSSTPTATQTPAEGIISYPTDAESYRILLESRQLHENAQPAIYNTNPQIPDPKAHEIPTSTGDTAGYCRGGLTSAPGPQQFGLAAPGDSTYEYLPKEYMLLGGLNEQYRTMYEKTADAARKHLLFRPMIKDDRDIRFLATVTKPRLDAEFVYQYEGAHLTCFAGGMFAIGSKLFGIDNDLKLAAKLTDGCVWAYESTKTGIMPEQFQMIPCKEDEPCVWDEAKYWKALDPNEKERIAWGKQQKELSAKMEEKKEEVRGIQTNGTSPVPRSHREKRNPERGNWHVIASPTHTPKPSDSSDVKGRDPKGPSIDPTPSHEEFALSRIQNEHLPPGVVRINSRIYLLRPEAIESVFIMYRLTGDEYWREKGWKMFEAIAKYTRTEIAHATIKDVTVDKPPKSDEMQSFWLAETLKYFYLLFSEPNVVDLDEYVLNTEAHPFKRPVVTTHPTTTSEPWEMEFEVSLENEQQFWDDEYLQTELEVTRCSYKLLSSKIFASHADYVRRQMIYGLLQDDDPDTLYLISSFLLFDGRQNEVALHMMNGEGAFPRLLELLQVQNRKKEVEGDEALLHRVFMDLIYEMSRIQRIKMEDLVLVDDEFIKSLFDIIEELSYDSSDPYHYTVIRVLLVLNEQFMISAHDPVDEKSSTPLTNKVIKILSMHGNLYKTFGENIILLINREAETSLQLLTLKLLYLIFTTPTTFEYFYTNDLHVLVDILIRNLLDLPEEASALRHTYLRVLYPLLAHTQLKTPPHYKREELKKMLSVLVRGQLSSNEVDKEKIMHFDEVDETTRRLVIRCAAVDWLQDEELDTQVPKAPEEETTLSCPTIPDGSHPEAEIGTPLESTTSRPISPTSTVESSPVTLSPTSIDESPKIEVLNQAQRLGMHLEPASSSSLSVQEVAAQHEKPGVLTPSRNKTQTATTDRPSSPNKPKIKPLPPKSRRWRGRRTTGDENDKIPEEPGIGTGTGTSASPSPITPTAPSIPQGPSDRRNSTSTSGLVPPIPAHGRRSASNPPPAVPPPRRSTLPVVHPHHVSSHCTPVTSPSRLQIQQNSDSAQKHGQKPEPPKTRRSGRRRPSQTDSPTPSQDGHDGHAALPEVSNEKHHDNQTVSVEEAVQNVSLS</sequence>
<dbReference type="Gene3D" id="1.50.10.10">
    <property type="match status" value="3"/>
</dbReference>
<name>A0A1S9D5H9_ASPOZ</name>
<feature type="region of interest" description="Disordered" evidence="14">
    <location>
        <begin position="1213"/>
        <end position="1277"/>
    </location>
</feature>
<feature type="compositionally biased region" description="Basic and acidic residues" evidence="14">
    <location>
        <begin position="705"/>
        <end position="715"/>
    </location>
</feature>
<evidence type="ECO:0000256" key="8">
    <source>
        <dbReference type="ARBA" id="ARBA00023329"/>
    </source>
</evidence>
<dbReference type="EC" id="3.2.1.-" evidence="13"/>
<evidence type="ECO:0000259" key="16">
    <source>
        <dbReference type="Pfam" id="PF09431"/>
    </source>
</evidence>
<comment type="caution">
    <text evidence="17">The sequence shown here is derived from an EMBL/GenBank/DDBJ whole genome shotgun (WGS) entry which is preliminary data.</text>
</comment>
<feature type="signal peptide" evidence="15">
    <location>
        <begin position="1"/>
        <end position="27"/>
    </location>
</feature>
<comment type="cofactor">
    <cofactor evidence="2">
        <name>Mg(2+)</name>
        <dbReference type="ChEBI" id="CHEBI:18420"/>
    </cofactor>
</comment>
<evidence type="ECO:0000256" key="11">
    <source>
        <dbReference type="PIRSR" id="PIRSR601382-2"/>
    </source>
</evidence>
<evidence type="ECO:0000313" key="18">
    <source>
        <dbReference type="Proteomes" id="UP000190312"/>
    </source>
</evidence>
<accession>A0A1S9D5H9</accession>
<dbReference type="EMBL" id="MKZY01000011">
    <property type="protein sequence ID" value="OOO04362.1"/>
    <property type="molecule type" value="Genomic_DNA"/>
</dbReference>
<dbReference type="GO" id="GO:0016020">
    <property type="term" value="C:membrane"/>
    <property type="evidence" value="ECO:0007669"/>
    <property type="project" value="InterPro"/>
</dbReference>
<feature type="active site" evidence="10">
    <location>
        <position position="755"/>
    </location>
</feature>
<evidence type="ECO:0000256" key="13">
    <source>
        <dbReference type="RuleBase" id="RU361193"/>
    </source>
</evidence>
<keyword evidence="7 12" id="KW-1015">Disulfide bond</keyword>
<evidence type="ECO:0000256" key="1">
    <source>
        <dbReference type="ARBA" id="ARBA00001913"/>
    </source>
</evidence>
<dbReference type="OrthoDB" id="10052040at2759"/>
<dbReference type="InterPro" id="IPR036026">
    <property type="entry name" value="Seven-hairpin_glycosidases"/>
</dbReference>
<feature type="region of interest" description="Disordered" evidence="14">
    <location>
        <begin position="29"/>
        <end position="146"/>
    </location>
</feature>
<keyword evidence="6 13" id="KW-0378">Hydrolase</keyword>
<evidence type="ECO:0000256" key="10">
    <source>
        <dbReference type="PIRSR" id="PIRSR601382-1"/>
    </source>
</evidence>
<dbReference type="Pfam" id="PF01532">
    <property type="entry name" value="Glyco_hydro_47"/>
    <property type="match status" value="1"/>
</dbReference>
<feature type="compositionally biased region" description="Polar residues" evidence="14">
    <location>
        <begin position="1316"/>
        <end position="1327"/>
    </location>
</feature>
<keyword evidence="8" id="KW-0968">Cytoplasmic vesicle</keyword>
<dbReference type="GO" id="GO:0005509">
    <property type="term" value="F:calcium ion binding"/>
    <property type="evidence" value="ECO:0007669"/>
    <property type="project" value="InterPro"/>
</dbReference>
<feature type="compositionally biased region" description="Low complexity" evidence="14">
    <location>
        <begin position="1371"/>
        <end position="1386"/>
    </location>
</feature>
<feature type="compositionally biased region" description="Basic and acidic residues" evidence="14">
    <location>
        <begin position="1352"/>
        <end position="1362"/>
    </location>
</feature>
<dbReference type="InterPro" id="IPR050749">
    <property type="entry name" value="Glycosyl_Hydrolase_47"/>
</dbReference>
<evidence type="ECO:0000256" key="6">
    <source>
        <dbReference type="ARBA" id="ARBA00022801"/>
    </source>
</evidence>
<comment type="pathway">
    <text evidence="4">Protein modification; protein glycosylation.</text>
</comment>
<dbReference type="InterPro" id="IPR018556">
    <property type="entry name" value="SPIN90/Ldb17_LRD"/>
</dbReference>
<dbReference type="Pfam" id="PF09431">
    <property type="entry name" value="SPIN90_LRD"/>
    <property type="match status" value="1"/>
</dbReference>
<feature type="compositionally biased region" description="Polar residues" evidence="14">
    <location>
        <begin position="116"/>
        <end position="126"/>
    </location>
</feature>
<evidence type="ECO:0000256" key="12">
    <source>
        <dbReference type="PIRSR" id="PIRSR601382-3"/>
    </source>
</evidence>
<reference evidence="17 18" key="1">
    <citation type="submission" date="2016-10" db="EMBL/GenBank/DDBJ databases">
        <title>Genome sequencing of Aspergillus oryzae BCC7051.</title>
        <authorList>
            <person name="Thammarongtham C."/>
            <person name="Vorapreeda T."/>
            <person name="Nookaew I."/>
            <person name="Srisuk T."/>
            <person name="Land M."/>
            <person name="Jeennor S."/>
            <person name="Laoteng K."/>
        </authorList>
    </citation>
    <scope>NUCLEOTIDE SEQUENCE [LARGE SCALE GENOMIC DNA]</scope>
    <source>
        <strain evidence="17 18">BCC7051</strain>
    </source>
</reference>
<feature type="compositionally biased region" description="Polar residues" evidence="14">
    <location>
        <begin position="409"/>
        <end position="420"/>
    </location>
</feature>